<evidence type="ECO:0000313" key="2">
    <source>
        <dbReference type="EMBL" id="MCK8679266.1"/>
    </source>
</evidence>
<dbReference type="Gene3D" id="1.10.10.10">
    <property type="entry name" value="Winged helix-like DNA-binding domain superfamily/Winged helix DNA-binding domain"/>
    <property type="match status" value="1"/>
</dbReference>
<organism evidence="2 3">
    <name type="scientific">Streptomyces lichenis</name>
    <dbReference type="NCBI Taxonomy" id="2306967"/>
    <lineage>
        <taxon>Bacteria</taxon>
        <taxon>Bacillati</taxon>
        <taxon>Actinomycetota</taxon>
        <taxon>Actinomycetes</taxon>
        <taxon>Kitasatosporales</taxon>
        <taxon>Streptomycetaceae</taxon>
        <taxon>Streptomyces</taxon>
    </lineage>
</organism>
<dbReference type="RefSeq" id="WP_248634971.1">
    <property type="nucleotide sequence ID" value="NZ_JALPTH010000017.1"/>
</dbReference>
<dbReference type="InterPro" id="IPR016032">
    <property type="entry name" value="Sig_transdc_resp-reg_C-effctor"/>
</dbReference>
<dbReference type="SUPFAM" id="SSF46894">
    <property type="entry name" value="C-terminal effector domain of the bipartite response regulators"/>
    <property type="match status" value="1"/>
</dbReference>
<evidence type="ECO:0000313" key="3">
    <source>
        <dbReference type="Proteomes" id="UP001522868"/>
    </source>
</evidence>
<dbReference type="Proteomes" id="UP001522868">
    <property type="component" value="Unassembled WGS sequence"/>
</dbReference>
<sequence>MSGESARPTGGGTGEGPPAGLSPAARELYARVTRGEPTGPGDEPALAELGSWHLVTSGPRLPGAPVAHDPAAAVRRRLDEGLRELSARAAGLAALSEVADALAPHFARTAWRSGSGSEFLAEPGRVAARVAEVAAGAETELLTAAPAGTGELGDPWAVRGPGTGAAGRGVAVRALYRDGDREAPATRAHAAALTARGGRVRTLAAPFQGCLVVDRRQAFIPDLVGSSPAYTAWHVADRALVAFIAEGFEDAWRRADVWDGDGGRPNERAGLTRRQREILSDTAAGVDQRITARRLGIGLRTLTKELGVLRARWGVPTLAALAYQWALSAERRPDGGAEEGVPAAERPETT</sequence>
<comment type="caution">
    <text evidence="2">The sequence shown here is derived from an EMBL/GenBank/DDBJ whole genome shotgun (WGS) entry which is preliminary data.</text>
</comment>
<evidence type="ECO:0000256" key="1">
    <source>
        <dbReference type="SAM" id="MobiDB-lite"/>
    </source>
</evidence>
<proteinExistence type="predicted"/>
<protein>
    <recommendedName>
        <fullName evidence="4">HTH luxR-type domain-containing protein</fullName>
    </recommendedName>
</protein>
<feature type="region of interest" description="Disordered" evidence="1">
    <location>
        <begin position="330"/>
        <end position="350"/>
    </location>
</feature>
<keyword evidence="3" id="KW-1185">Reference proteome</keyword>
<dbReference type="EMBL" id="JALPTH010000017">
    <property type="protein sequence ID" value="MCK8679266.1"/>
    <property type="molecule type" value="Genomic_DNA"/>
</dbReference>
<feature type="region of interest" description="Disordered" evidence="1">
    <location>
        <begin position="1"/>
        <end position="46"/>
    </location>
</feature>
<dbReference type="InterPro" id="IPR036388">
    <property type="entry name" value="WH-like_DNA-bd_sf"/>
</dbReference>
<accession>A0ABT0ID56</accession>
<gene>
    <name evidence="2" type="ORF">M1O15_18085</name>
</gene>
<name>A0ABT0ID56_9ACTN</name>
<evidence type="ECO:0008006" key="4">
    <source>
        <dbReference type="Google" id="ProtNLM"/>
    </source>
</evidence>
<reference evidence="2 3" key="1">
    <citation type="submission" date="2022-04" db="EMBL/GenBank/DDBJ databases">
        <title>Streptomyces sp. nov. LCR6-01 isolated from Lichen of Dirinaria sp.</title>
        <authorList>
            <person name="Kanchanasin P."/>
            <person name="Tanasupawat S."/>
            <person name="Phongsopitanun W."/>
        </authorList>
    </citation>
    <scope>NUCLEOTIDE SEQUENCE [LARGE SCALE GENOMIC DNA]</scope>
    <source>
        <strain evidence="2 3">LCR6-01</strain>
    </source>
</reference>